<feature type="domain" description="Sigma-54 factor interaction" evidence="8">
    <location>
        <begin position="155"/>
        <end position="384"/>
    </location>
</feature>
<dbReference type="Pfam" id="PF18024">
    <property type="entry name" value="HTH_50"/>
    <property type="match status" value="1"/>
</dbReference>
<dbReference type="PROSITE" id="PS00676">
    <property type="entry name" value="SIGMA54_INTERACT_2"/>
    <property type="match status" value="1"/>
</dbReference>
<dbReference type="GO" id="GO:0003677">
    <property type="term" value="F:DNA binding"/>
    <property type="evidence" value="ECO:0007669"/>
    <property type="project" value="UniProtKB-KW"/>
</dbReference>
<evidence type="ECO:0000259" key="9">
    <source>
        <dbReference type="PROSITE" id="PS50112"/>
    </source>
</evidence>
<dbReference type="PROSITE" id="PS50112">
    <property type="entry name" value="PAS"/>
    <property type="match status" value="1"/>
</dbReference>
<dbReference type="SMART" id="SM00382">
    <property type="entry name" value="AAA"/>
    <property type="match status" value="1"/>
</dbReference>
<reference evidence="10 11" key="1">
    <citation type="submission" date="2017-09" db="EMBL/GenBank/DDBJ databases">
        <title>Large-scale bioinformatics analysis of Bacillus genomes uncovers conserved roles of natural products in bacterial physiology.</title>
        <authorList>
            <consortium name="Agbiome Team Llc"/>
            <person name="Bleich R.M."/>
            <person name="Kirk G.J."/>
            <person name="Santa Maria K.C."/>
            <person name="Allen S.E."/>
            <person name="Farag S."/>
            <person name="Shank E.A."/>
            <person name="Bowers A."/>
        </authorList>
    </citation>
    <scope>NUCLEOTIDE SEQUENCE [LARGE SCALE GENOMIC DNA]</scope>
    <source>
        <strain evidence="10 11">AFS003229</strain>
    </source>
</reference>
<dbReference type="PANTHER" id="PTHR32071:SF57">
    <property type="entry name" value="C4-DICARBOXYLATE TRANSPORT TRANSCRIPTIONAL REGULATORY PROTEIN DCTD"/>
    <property type="match status" value="1"/>
</dbReference>
<evidence type="ECO:0000256" key="3">
    <source>
        <dbReference type="ARBA" id="ARBA00022840"/>
    </source>
</evidence>
<organism evidence="10 11">
    <name type="scientific">Peribacillus butanolivorans</name>
    <dbReference type="NCBI Taxonomy" id="421767"/>
    <lineage>
        <taxon>Bacteria</taxon>
        <taxon>Bacillati</taxon>
        <taxon>Bacillota</taxon>
        <taxon>Bacilli</taxon>
        <taxon>Bacillales</taxon>
        <taxon>Bacillaceae</taxon>
        <taxon>Peribacillus</taxon>
    </lineage>
</organism>
<dbReference type="Pfam" id="PF25601">
    <property type="entry name" value="AAA_lid_14"/>
    <property type="match status" value="1"/>
</dbReference>
<evidence type="ECO:0000259" key="8">
    <source>
        <dbReference type="PROSITE" id="PS50045"/>
    </source>
</evidence>
<dbReference type="PROSITE" id="PS00688">
    <property type="entry name" value="SIGMA54_INTERACT_3"/>
    <property type="match status" value="1"/>
</dbReference>
<evidence type="ECO:0000256" key="2">
    <source>
        <dbReference type="ARBA" id="ARBA00022797"/>
    </source>
</evidence>
<keyword evidence="5" id="KW-0238">DNA-binding</keyword>
<dbReference type="SUPFAM" id="SSF55785">
    <property type="entry name" value="PYP-like sensor domain (PAS domain)"/>
    <property type="match status" value="1"/>
</dbReference>
<dbReference type="InterPro" id="IPR030828">
    <property type="entry name" value="HTH_TyrR"/>
</dbReference>
<evidence type="ECO:0000256" key="6">
    <source>
        <dbReference type="ARBA" id="ARBA00023163"/>
    </source>
</evidence>
<dbReference type="InterPro" id="IPR000014">
    <property type="entry name" value="PAS"/>
</dbReference>
<name>A0AAX0RXP4_9BACI</name>
<dbReference type="Gene3D" id="1.10.10.60">
    <property type="entry name" value="Homeodomain-like"/>
    <property type="match status" value="1"/>
</dbReference>
<keyword evidence="2" id="KW-0058">Aromatic hydrocarbons catabolism</keyword>
<keyword evidence="3" id="KW-0067">ATP-binding</keyword>
<evidence type="ECO:0000256" key="4">
    <source>
        <dbReference type="ARBA" id="ARBA00023015"/>
    </source>
</evidence>
<keyword evidence="4" id="KW-0805">Transcription regulation</keyword>
<evidence type="ECO:0000256" key="1">
    <source>
        <dbReference type="ARBA" id="ARBA00022741"/>
    </source>
</evidence>
<dbReference type="Gene3D" id="3.40.50.300">
    <property type="entry name" value="P-loop containing nucleotide triphosphate hydrolases"/>
    <property type="match status" value="1"/>
</dbReference>
<dbReference type="PROSITE" id="PS50045">
    <property type="entry name" value="SIGMA54_INTERACT_4"/>
    <property type="match status" value="1"/>
</dbReference>
<dbReference type="PROSITE" id="PS00675">
    <property type="entry name" value="SIGMA54_INTERACT_1"/>
    <property type="match status" value="1"/>
</dbReference>
<dbReference type="RefSeq" id="WP_098177333.1">
    <property type="nucleotide sequence ID" value="NZ_NUEQ01000038.1"/>
</dbReference>
<accession>A0AAX0RXP4</accession>
<dbReference type="SUPFAM" id="SSF46689">
    <property type="entry name" value="Homeodomain-like"/>
    <property type="match status" value="1"/>
</dbReference>
<keyword evidence="6" id="KW-0804">Transcription</keyword>
<dbReference type="InterPro" id="IPR058031">
    <property type="entry name" value="AAA_lid_NorR"/>
</dbReference>
<evidence type="ECO:0000256" key="7">
    <source>
        <dbReference type="ARBA" id="ARBA00029500"/>
    </source>
</evidence>
<dbReference type="InterPro" id="IPR027417">
    <property type="entry name" value="P-loop_NTPase"/>
</dbReference>
<dbReference type="SUPFAM" id="SSF52540">
    <property type="entry name" value="P-loop containing nucleoside triphosphate hydrolases"/>
    <property type="match status" value="1"/>
</dbReference>
<keyword evidence="1" id="KW-0547">Nucleotide-binding</keyword>
<dbReference type="InterPro" id="IPR002078">
    <property type="entry name" value="Sigma_54_int"/>
</dbReference>
<dbReference type="InterPro" id="IPR003593">
    <property type="entry name" value="AAA+_ATPase"/>
</dbReference>
<protein>
    <recommendedName>
        <fullName evidence="7">HTH-type transcriptional regulatory protein TyrR</fullName>
    </recommendedName>
</protein>
<dbReference type="GO" id="GO:0005524">
    <property type="term" value="F:ATP binding"/>
    <property type="evidence" value="ECO:0007669"/>
    <property type="project" value="UniProtKB-KW"/>
</dbReference>
<sequence>MNDLDLFSDSRFLTFLDQLSISVFIADREGEVIWNNKCSEDGIGIKREILKGQNVWDLEKKGVFTPSIIRLALENKKSVIRVQTVKNQKQQIATGNLIYGAEGQIELAVALGQPLDKAIKDIVQFQELEQLLQQYSTEIKKLRINHVQQKSPDSFIGKSKAMEYVMEYVNRIADVPATVLLTGETGVGKSVIARLIHTMSIRKNHPFISVNCGSIPESLLESELFGYEKGAFTGAKQSGKIGLVKAAEGGTLFLDEIGELPLNMQSKILQLLQDKTYLSIGSTTHQTANIRIIAATNRLLEHMIEERRFREDLYYRLSVFPLKVPALKERREDIDKMIYFFVDKFNEEYVKNCKISNQAVETMVQYDWPGNIRELENTIERLVVFSSEKPITPNELPASIRNKKELQSSLSLQLLETESLNELLDKVEKEFILKTMREQPTTRQAAKALGISQSTLIRRLQKYKE</sequence>
<dbReference type="PANTHER" id="PTHR32071">
    <property type="entry name" value="TRANSCRIPTIONAL REGULATORY PROTEIN"/>
    <property type="match status" value="1"/>
</dbReference>
<dbReference type="InterPro" id="IPR025943">
    <property type="entry name" value="Sigma_54_int_dom_ATP-bd_2"/>
</dbReference>
<evidence type="ECO:0000256" key="5">
    <source>
        <dbReference type="ARBA" id="ARBA00023125"/>
    </source>
</evidence>
<dbReference type="FunFam" id="3.40.50.300:FF:000006">
    <property type="entry name" value="DNA-binding transcriptional regulator NtrC"/>
    <property type="match status" value="1"/>
</dbReference>
<dbReference type="InterPro" id="IPR009057">
    <property type="entry name" value="Homeodomain-like_sf"/>
</dbReference>
<dbReference type="CDD" id="cd00009">
    <property type="entry name" value="AAA"/>
    <property type="match status" value="1"/>
</dbReference>
<evidence type="ECO:0000313" key="10">
    <source>
        <dbReference type="EMBL" id="PEJ29785.1"/>
    </source>
</evidence>
<dbReference type="InterPro" id="IPR025662">
    <property type="entry name" value="Sigma_54_int_dom_ATP-bd_1"/>
</dbReference>
<dbReference type="EMBL" id="NUEQ01000038">
    <property type="protein sequence ID" value="PEJ29785.1"/>
    <property type="molecule type" value="Genomic_DNA"/>
</dbReference>
<dbReference type="GO" id="GO:0006355">
    <property type="term" value="P:regulation of DNA-templated transcription"/>
    <property type="evidence" value="ECO:0007669"/>
    <property type="project" value="InterPro"/>
</dbReference>
<gene>
    <name evidence="10" type="ORF">CN689_21725</name>
</gene>
<dbReference type="AlphaFoldDB" id="A0AAX0RXP4"/>
<comment type="caution">
    <text evidence="10">The sequence shown here is derived from an EMBL/GenBank/DDBJ whole genome shotgun (WGS) entry which is preliminary data.</text>
</comment>
<dbReference type="InterPro" id="IPR025944">
    <property type="entry name" value="Sigma_54_int_dom_CS"/>
</dbReference>
<dbReference type="InterPro" id="IPR035965">
    <property type="entry name" value="PAS-like_dom_sf"/>
</dbReference>
<dbReference type="Pfam" id="PF00158">
    <property type="entry name" value="Sigma54_activat"/>
    <property type="match status" value="1"/>
</dbReference>
<dbReference type="Proteomes" id="UP000220106">
    <property type="component" value="Unassembled WGS sequence"/>
</dbReference>
<feature type="domain" description="PAS" evidence="9">
    <location>
        <begin position="8"/>
        <end position="58"/>
    </location>
</feature>
<evidence type="ECO:0000313" key="11">
    <source>
        <dbReference type="Proteomes" id="UP000220106"/>
    </source>
</evidence>
<proteinExistence type="predicted"/>
<dbReference type="Gene3D" id="1.10.8.60">
    <property type="match status" value="1"/>
</dbReference>